<dbReference type="EMBL" id="CP000473">
    <property type="protein sequence ID" value="ABJ83187.1"/>
    <property type="molecule type" value="Genomic_DNA"/>
</dbReference>
<dbReference type="KEGG" id="sus:Acid_2197"/>
<evidence type="ECO:0000313" key="5">
    <source>
        <dbReference type="EMBL" id="ABJ83187.1"/>
    </source>
</evidence>
<keyword evidence="2 3" id="KW-0040">ANK repeat</keyword>
<dbReference type="PANTHER" id="PTHR24198">
    <property type="entry name" value="ANKYRIN REPEAT AND PROTEIN KINASE DOMAIN-CONTAINING PROTEIN"/>
    <property type="match status" value="1"/>
</dbReference>
<dbReference type="eggNOG" id="COG0666">
    <property type="taxonomic scope" value="Bacteria"/>
</dbReference>
<evidence type="ECO:0000256" key="2">
    <source>
        <dbReference type="ARBA" id="ARBA00023043"/>
    </source>
</evidence>
<feature type="compositionally biased region" description="Basic residues" evidence="4">
    <location>
        <begin position="45"/>
        <end position="66"/>
    </location>
</feature>
<evidence type="ECO:0000256" key="4">
    <source>
        <dbReference type="SAM" id="MobiDB-lite"/>
    </source>
</evidence>
<dbReference type="SUPFAM" id="SSF48403">
    <property type="entry name" value="Ankyrin repeat"/>
    <property type="match status" value="2"/>
</dbReference>
<dbReference type="PROSITE" id="PS50297">
    <property type="entry name" value="ANK_REP_REGION"/>
    <property type="match status" value="2"/>
</dbReference>
<feature type="region of interest" description="Disordered" evidence="4">
    <location>
        <begin position="1"/>
        <end position="78"/>
    </location>
</feature>
<dbReference type="Pfam" id="PF12796">
    <property type="entry name" value="Ank_2"/>
    <property type="match status" value="2"/>
</dbReference>
<dbReference type="InParanoid" id="Q025Y2"/>
<feature type="compositionally biased region" description="Low complexity" evidence="4">
    <location>
        <begin position="1"/>
        <end position="30"/>
    </location>
</feature>
<protein>
    <submittedName>
        <fullName evidence="5">Ankyrin</fullName>
    </submittedName>
</protein>
<dbReference type="HOGENOM" id="CLU_434685_0_0_0"/>
<evidence type="ECO:0000256" key="3">
    <source>
        <dbReference type="PROSITE-ProRule" id="PRU00023"/>
    </source>
</evidence>
<accession>Q025Y2</accession>
<dbReference type="PRINTS" id="PR01415">
    <property type="entry name" value="ANKYRIN"/>
</dbReference>
<dbReference type="InterPro" id="IPR002110">
    <property type="entry name" value="Ankyrin_rpt"/>
</dbReference>
<sequence precursor="true">MRFTSNRSSASSPAGRRPYASATTISSPIASPGPPTAQWTAAKPGPKKTRRSRRTALARRVRSARWRPRDSLAGMPENPISDPRSEFINVSVWHGSLDRAREILSAHPEVASSDIHTAALLGDHEAVARFLAEDPATATAKGGPRNWDALTYLCFSKFLRLELVRTPGFLKSAAVLLDAGANPNTGFFEENHQPKPEWECALYGAAGVAHHPELTKLLLDRGADPNDGEVAYHSPETLDNRTIHVLVQSGRLTQDSIGLMLARKFNWHDDDGVHWLLEHGADPNWPLRGSRPLHYALRHGTPIHYFEWLLDHGADPLLPDKNGTVPAGEAARLGRADVLELFERRGVVIALEGDDEFLAACARANAGEARKLAAANPSVVERMQSQNPGMLADFAGTGNTAAVRLMLDLGFDAGMARVQPNWVAGETALHVAAARGRQAVAELLIERGAPLEARQQRGWTPLRVAFLCLEQQSEWTPNEYTLPIAEALIKAGASVEAAGLTLTAAVCLGRGDDIARLAKKADAEEKQKALAAAAYNGSVDAIDAALALGADPNAPNGGAQSQRDRAAQCRLLRVAGRGEETRGYGSSCGCEGWAVPGYAARVGGVLRARESGEQAVRRDRAVFAREGEF</sequence>
<evidence type="ECO:0000256" key="1">
    <source>
        <dbReference type="ARBA" id="ARBA00022737"/>
    </source>
</evidence>
<dbReference type="PANTHER" id="PTHR24198:SF165">
    <property type="entry name" value="ANKYRIN REPEAT-CONTAINING PROTEIN-RELATED"/>
    <property type="match status" value="1"/>
</dbReference>
<dbReference type="SMART" id="SM00248">
    <property type="entry name" value="ANK"/>
    <property type="match status" value="8"/>
</dbReference>
<name>Q025Y2_SOLUE</name>
<gene>
    <name evidence="5" type="ordered locus">Acid_2197</name>
</gene>
<feature type="repeat" description="ANK" evidence="3">
    <location>
        <begin position="288"/>
        <end position="321"/>
    </location>
</feature>
<proteinExistence type="predicted"/>
<feature type="repeat" description="ANK" evidence="3">
    <location>
        <begin position="424"/>
        <end position="456"/>
    </location>
</feature>
<dbReference type="STRING" id="234267.Acid_2197"/>
<dbReference type="InterPro" id="IPR036770">
    <property type="entry name" value="Ankyrin_rpt-contain_sf"/>
</dbReference>
<dbReference type="AlphaFoldDB" id="Q025Y2"/>
<reference evidence="5" key="1">
    <citation type="submission" date="2006-10" db="EMBL/GenBank/DDBJ databases">
        <title>Complete sequence of Solibacter usitatus Ellin6076.</title>
        <authorList>
            <consortium name="US DOE Joint Genome Institute"/>
            <person name="Copeland A."/>
            <person name="Lucas S."/>
            <person name="Lapidus A."/>
            <person name="Barry K."/>
            <person name="Detter J.C."/>
            <person name="Glavina del Rio T."/>
            <person name="Hammon N."/>
            <person name="Israni S."/>
            <person name="Dalin E."/>
            <person name="Tice H."/>
            <person name="Pitluck S."/>
            <person name="Thompson L.S."/>
            <person name="Brettin T."/>
            <person name="Bruce D."/>
            <person name="Han C."/>
            <person name="Tapia R."/>
            <person name="Gilna P."/>
            <person name="Schmutz J."/>
            <person name="Larimer F."/>
            <person name="Land M."/>
            <person name="Hauser L."/>
            <person name="Kyrpides N."/>
            <person name="Mikhailova N."/>
            <person name="Janssen P.H."/>
            <person name="Kuske C.R."/>
            <person name="Richardson P."/>
        </authorList>
    </citation>
    <scope>NUCLEOTIDE SEQUENCE</scope>
    <source>
        <strain evidence="5">Ellin6076</strain>
    </source>
</reference>
<dbReference type="PROSITE" id="PS50088">
    <property type="entry name" value="ANK_REPEAT"/>
    <property type="match status" value="2"/>
</dbReference>
<organism evidence="5">
    <name type="scientific">Solibacter usitatus (strain Ellin6076)</name>
    <dbReference type="NCBI Taxonomy" id="234267"/>
    <lineage>
        <taxon>Bacteria</taxon>
        <taxon>Pseudomonadati</taxon>
        <taxon>Acidobacteriota</taxon>
        <taxon>Terriglobia</taxon>
        <taxon>Bryobacterales</taxon>
        <taxon>Solibacteraceae</taxon>
        <taxon>Candidatus Solibacter</taxon>
    </lineage>
</organism>
<dbReference type="Gene3D" id="1.25.40.20">
    <property type="entry name" value="Ankyrin repeat-containing domain"/>
    <property type="match status" value="2"/>
</dbReference>
<keyword evidence="1" id="KW-0677">Repeat</keyword>